<dbReference type="InterPro" id="IPR036286">
    <property type="entry name" value="LexA/Signal_pep-like_sf"/>
</dbReference>
<evidence type="ECO:0000259" key="7">
    <source>
        <dbReference type="Pfam" id="PF10502"/>
    </source>
</evidence>
<protein>
    <recommendedName>
        <fullName evidence="5">Signal peptidase I</fullName>
        <ecNumber evidence="5">3.4.21.89</ecNumber>
    </recommendedName>
</protein>
<evidence type="ECO:0000313" key="9">
    <source>
        <dbReference type="Proteomes" id="UP000061839"/>
    </source>
</evidence>
<name>A0A0D4BWE2_9MICC</name>
<evidence type="ECO:0000256" key="1">
    <source>
        <dbReference type="ARBA" id="ARBA00004370"/>
    </source>
</evidence>
<dbReference type="GO" id="GO:0016020">
    <property type="term" value="C:membrane"/>
    <property type="evidence" value="ECO:0007669"/>
    <property type="project" value="UniProtKB-SubCell"/>
</dbReference>
<feature type="domain" description="Peptidase S26" evidence="7">
    <location>
        <begin position="34"/>
        <end position="107"/>
    </location>
</feature>
<evidence type="ECO:0000256" key="3">
    <source>
        <dbReference type="ARBA" id="ARBA00022989"/>
    </source>
</evidence>
<dbReference type="KEGG" id="ari:UM93_00755"/>
<gene>
    <name evidence="8" type="ORF">UM93_00755</name>
</gene>
<keyword evidence="4 6" id="KW-0472">Membrane</keyword>
<dbReference type="HOGENOM" id="CLU_089996_2_0_11"/>
<feature type="transmembrane region" description="Helical" evidence="6">
    <location>
        <begin position="162"/>
        <end position="184"/>
    </location>
</feature>
<dbReference type="Proteomes" id="UP000061839">
    <property type="component" value="Chromosome"/>
</dbReference>
<dbReference type="CDD" id="cd06530">
    <property type="entry name" value="S26_SPase_I"/>
    <property type="match status" value="1"/>
</dbReference>
<dbReference type="STRING" id="1618207.UM93_00755"/>
<evidence type="ECO:0000256" key="2">
    <source>
        <dbReference type="ARBA" id="ARBA00022692"/>
    </source>
</evidence>
<reference evidence="8 9" key="1">
    <citation type="journal article" date="2015" name="Genome Announc.">
        <title>Complete Genome Sequencing of Protease-Producing Novel Arthrobacter sp. Strain IHBB 11108 Using PacBio Single-Molecule Real-Time Sequencing Technology.</title>
        <authorList>
            <person name="Kiran S."/>
            <person name="Swarnkar M.K."/>
            <person name="Pal M."/>
            <person name="Thakur R."/>
            <person name="Tewari R."/>
            <person name="Singh A.K."/>
            <person name="Gulati A."/>
        </authorList>
    </citation>
    <scope>NUCLEOTIDE SEQUENCE [LARGE SCALE GENOMIC DNA]</scope>
    <source>
        <strain evidence="8 9">IHBB 11108</strain>
    </source>
</reference>
<dbReference type="Pfam" id="PF10502">
    <property type="entry name" value="Peptidase_S26"/>
    <property type="match status" value="1"/>
</dbReference>
<dbReference type="GO" id="GO:0009003">
    <property type="term" value="F:signal peptidase activity"/>
    <property type="evidence" value="ECO:0007669"/>
    <property type="project" value="UniProtKB-EC"/>
</dbReference>
<dbReference type="RefSeq" id="WP_082056951.1">
    <property type="nucleotide sequence ID" value="NZ_CP011005.1"/>
</dbReference>
<dbReference type="PATRIC" id="fig|1618207.4.peg.157"/>
<dbReference type="EMBL" id="CP011005">
    <property type="protein sequence ID" value="AJT40446.1"/>
    <property type="molecule type" value="Genomic_DNA"/>
</dbReference>
<dbReference type="EC" id="3.4.21.89" evidence="5"/>
<accession>A0A0D4BWE2</accession>
<feature type="transmembrane region" description="Helical" evidence="6">
    <location>
        <begin position="21"/>
        <end position="46"/>
    </location>
</feature>
<keyword evidence="9" id="KW-1185">Reference proteome</keyword>
<dbReference type="PANTHER" id="PTHR10806">
    <property type="entry name" value="SIGNAL PEPTIDASE COMPLEX CATALYTIC SUBUNIT SEC11"/>
    <property type="match status" value="1"/>
</dbReference>
<evidence type="ECO:0000256" key="5">
    <source>
        <dbReference type="NCBIfam" id="TIGR02228"/>
    </source>
</evidence>
<organism evidence="8 9">
    <name type="scientific">Psychromicrobium lacuslunae</name>
    <dbReference type="NCBI Taxonomy" id="1618207"/>
    <lineage>
        <taxon>Bacteria</taxon>
        <taxon>Bacillati</taxon>
        <taxon>Actinomycetota</taxon>
        <taxon>Actinomycetes</taxon>
        <taxon>Micrococcales</taxon>
        <taxon>Micrococcaceae</taxon>
        <taxon>Psychromicrobium</taxon>
    </lineage>
</organism>
<dbReference type="PANTHER" id="PTHR10806:SF6">
    <property type="entry name" value="SIGNAL PEPTIDASE COMPLEX CATALYTIC SUBUNIT SEC11"/>
    <property type="match status" value="1"/>
</dbReference>
<evidence type="ECO:0000256" key="6">
    <source>
        <dbReference type="SAM" id="Phobius"/>
    </source>
</evidence>
<dbReference type="SUPFAM" id="SSF51306">
    <property type="entry name" value="LexA/Signal peptidase"/>
    <property type="match status" value="1"/>
</dbReference>
<comment type="subcellular location">
    <subcellularLocation>
        <location evidence="1">Membrane</location>
    </subcellularLocation>
</comment>
<sequence length="192" mass="20901">MSVVQQSQPTARRVRRQKSQWHWAGQILSWLLLLLVLAAVLATIVVPRIGGAQSYTVLTGSMEPGLPPGTLAVVKPIDPAELAIGDIVTYQIKSGEPAVVTHRVIAVTASTDGQLRFITQGDANNAPDEQSVRPVQIRGKLWYSLPLVGYLNTAISGEAHIWLLWIAVAGLLGYAAFMLVSAYLERRRGVRK</sequence>
<dbReference type="InterPro" id="IPR001733">
    <property type="entry name" value="Peptidase_S26B"/>
</dbReference>
<dbReference type="GO" id="GO:0004252">
    <property type="term" value="F:serine-type endopeptidase activity"/>
    <property type="evidence" value="ECO:0007669"/>
    <property type="project" value="UniProtKB-UniRule"/>
</dbReference>
<keyword evidence="2 6" id="KW-0812">Transmembrane</keyword>
<evidence type="ECO:0000313" key="8">
    <source>
        <dbReference type="EMBL" id="AJT40446.1"/>
    </source>
</evidence>
<dbReference type="AlphaFoldDB" id="A0A0D4BWE2"/>
<evidence type="ECO:0000256" key="4">
    <source>
        <dbReference type="ARBA" id="ARBA00023136"/>
    </source>
</evidence>
<proteinExistence type="predicted"/>
<dbReference type="GO" id="GO:0006465">
    <property type="term" value="P:signal peptide processing"/>
    <property type="evidence" value="ECO:0007669"/>
    <property type="project" value="UniProtKB-UniRule"/>
</dbReference>
<dbReference type="InterPro" id="IPR019533">
    <property type="entry name" value="Peptidase_S26"/>
</dbReference>
<dbReference type="NCBIfam" id="TIGR02228">
    <property type="entry name" value="sigpep_I_arch"/>
    <property type="match status" value="1"/>
</dbReference>
<keyword evidence="3 6" id="KW-1133">Transmembrane helix</keyword>
<dbReference type="OrthoDB" id="3178064at2"/>